<proteinExistence type="predicted"/>
<dbReference type="EMBL" id="FOMX01000018">
    <property type="protein sequence ID" value="SFE72581.1"/>
    <property type="molecule type" value="Genomic_DNA"/>
</dbReference>
<evidence type="ECO:0000313" key="1">
    <source>
        <dbReference type="EMBL" id="SFE72581.1"/>
    </source>
</evidence>
<dbReference type="AlphaFoldDB" id="A0A1I2CW96"/>
<reference evidence="2" key="1">
    <citation type="submission" date="2016-10" db="EMBL/GenBank/DDBJ databases">
        <authorList>
            <person name="Varghese N."/>
            <person name="Submissions S."/>
        </authorList>
    </citation>
    <scope>NUCLEOTIDE SEQUENCE [LARGE SCALE GENOMIC DNA]</scope>
    <source>
        <strain evidence="2">ATCC 25963</strain>
    </source>
</reference>
<accession>A0A1I2CW96</accession>
<keyword evidence="2" id="KW-1185">Reference proteome</keyword>
<name>A0A1I2CW96_9BACT</name>
<dbReference type="STRING" id="54.SAMN02745121_05298"/>
<dbReference type="RefSeq" id="WP_170135554.1">
    <property type="nucleotide sequence ID" value="NZ_FOMX01000018.1"/>
</dbReference>
<evidence type="ECO:0000313" key="2">
    <source>
        <dbReference type="Proteomes" id="UP000199400"/>
    </source>
</evidence>
<protein>
    <submittedName>
        <fullName evidence="1">Uncharacterized protein</fullName>
    </submittedName>
</protein>
<dbReference type="Proteomes" id="UP000199400">
    <property type="component" value="Unassembled WGS sequence"/>
</dbReference>
<sequence length="54" mass="5877">MNKTMKKKDDEKKLPKFKANTLGVDELCQVTGGMPSETGSTKSFCHIDGVDDGD</sequence>
<organism evidence="1 2">
    <name type="scientific">Nannocystis exedens</name>
    <dbReference type="NCBI Taxonomy" id="54"/>
    <lineage>
        <taxon>Bacteria</taxon>
        <taxon>Pseudomonadati</taxon>
        <taxon>Myxococcota</taxon>
        <taxon>Polyangia</taxon>
        <taxon>Nannocystales</taxon>
        <taxon>Nannocystaceae</taxon>
        <taxon>Nannocystis</taxon>
    </lineage>
</organism>
<gene>
    <name evidence="1" type="ORF">SAMN02745121_05298</name>
</gene>